<evidence type="ECO:0000313" key="3">
    <source>
        <dbReference type="EMBL" id="KAK9697892.1"/>
    </source>
</evidence>
<evidence type="ECO:0000256" key="1">
    <source>
        <dbReference type="ARBA" id="ARBA00022729"/>
    </source>
</evidence>
<dbReference type="GO" id="GO:2000008">
    <property type="term" value="P:regulation of protein localization to cell surface"/>
    <property type="evidence" value="ECO:0007669"/>
    <property type="project" value="TreeGrafter"/>
</dbReference>
<dbReference type="EMBL" id="JBDFQZ010000008">
    <property type="protein sequence ID" value="KAK9697892.1"/>
    <property type="molecule type" value="Genomic_DNA"/>
</dbReference>
<dbReference type="GO" id="GO:0080155">
    <property type="term" value="P:regulation of double fertilization forming a zygote and endosperm"/>
    <property type="evidence" value="ECO:0007669"/>
    <property type="project" value="TreeGrafter"/>
</dbReference>
<dbReference type="InterPro" id="IPR008502">
    <property type="entry name" value="Prolamin-like"/>
</dbReference>
<protein>
    <recommendedName>
        <fullName evidence="2">Prolamin-like domain-containing protein</fullName>
    </recommendedName>
</protein>
<dbReference type="PANTHER" id="PTHR31181">
    <property type="entry name" value="EGG CELL-SECRETED PROTEIN 1.4"/>
    <property type="match status" value="1"/>
</dbReference>
<feature type="domain" description="Prolamin-like" evidence="2">
    <location>
        <begin position="76"/>
        <end position="128"/>
    </location>
</feature>
<dbReference type="PANTHER" id="PTHR31181:SF67">
    <property type="entry name" value="PROLAMIN-LIKE PROTEIN (DUF1278)"/>
    <property type="match status" value="1"/>
</dbReference>
<accession>A0AAW1J3B2</accession>
<gene>
    <name evidence="3" type="ORF">RND81_08G067700</name>
</gene>
<dbReference type="Proteomes" id="UP001443914">
    <property type="component" value="Unassembled WGS sequence"/>
</dbReference>
<dbReference type="GO" id="GO:0005576">
    <property type="term" value="C:extracellular region"/>
    <property type="evidence" value="ECO:0007669"/>
    <property type="project" value="TreeGrafter"/>
</dbReference>
<sequence length="142" mass="16183">MTTFTQIQHNTTRQFFFLFKHLKNKMDSKSAISYMLILTLILGALQSRLAQWVDAPISYGPTSGGTFEDQKGVYECFLTFYTTAPTCLTEILNTVMTGRLSLGPFCCNMIKDVKDECWQALFPISPNLPSFLKEQCDKHTNF</sequence>
<name>A0AAW1J3B2_SAPOF</name>
<keyword evidence="4" id="KW-1185">Reference proteome</keyword>
<evidence type="ECO:0000259" key="2">
    <source>
        <dbReference type="Pfam" id="PF05617"/>
    </source>
</evidence>
<comment type="caution">
    <text evidence="3">The sequence shown here is derived from an EMBL/GenBank/DDBJ whole genome shotgun (WGS) entry which is preliminary data.</text>
</comment>
<proteinExistence type="predicted"/>
<keyword evidence="1" id="KW-0732">Signal</keyword>
<evidence type="ECO:0000313" key="4">
    <source>
        <dbReference type="Proteomes" id="UP001443914"/>
    </source>
</evidence>
<dbReference type="GO" id="GO:0009567">
    <property type="term" value="P:double fertilization forming a zygote and endosperm"/>
    <property type="evidence" value="ECO:0007669"/>
    <property type="project" value="TreeGrafter"/>
</dbReference>
<dbReference type="GO" id="GO:0031982">
    <property type="term" value="C:vesicle"/>
    <property type="evidence" value="ECO:0007669"/>
    <property type="project" value="TreeGrafter"/>
</dbReference>
<reference evidence="3" key="1">
    <citation type="submission" date="2024-03" db="EMBL/GenBank/DDBJ databases">
        <title>WGS assembly of Saponaria officinalis var. Norfolk2.</title>
        <authorList>
            <person name="Jenkins J."/>
            <person name="Shu S."/>
            <person name="Grimwood J."/>
            <person name="Barry K."/>
            <person name="Goodstein D."/>
            <person name="Schmutz J."/>
            <person name="Leebens-Mack J."/>
            <person name="Osbourn A."/>
        </authorList>
    </citation>
    <scope>NUCLEOTIDE SEQUENCE [LARGE SCALE GENOMIC DNA]</scope>
    <source>
        <strain evidence="3">JIC</strain>
    </source>
</reference>
<organism evidence="3 4">
    <name type="scientific">Saponaria officinalis</name>
    <name type="common">Common soapwort</name>
    <name type="synonym">Lychnis saponaria</name>
    <dbReference type="NCBI Taxonomy" id="3572"/>
    <lineage>
        <taxon>Eukaryota</taxon>
        <taxon>Viridiplantae</taxon>
        <taxon>Streptophyta</taxon>
        <taxon>Embryophyta</taxon>
        <taxon>Tracheophyta</taxon>
        <taxon>Spermatophyta</taxon>
        <taxon>Magnoliopsida</taxon>
        <taxon>eudicotyledons</taxon>
        <taxon>Gunneridae</taxon>
        <taxon>Pentapetalae</taxon>
        <taxon>Caryophyllales</taxon>
        <taxon>Caryophyllaceae</taxon>
        <taxon>Caryophylleae</taxon>
        <taxon>Saponaria</taxon>
    </lineage>
</organism>
<dbReference type="AlphaFoldDB" id="A0AAW1J3B2"/>
<dbReference type="Pfam" id="PF05617">
    <property type="entry name" value="Prolamin_like"/>
    <property type="match status" value="1"/>
</dbReference>